<dbReference type="SUPFAM" id="SSF55681">
    <property type="entry name" value="Class II aaRS and biotin synthetases"/>
    <property type="match status" value="1"/>
</dbReference>
<reference evidence="8" key="1">
    <citation type="journal article" date="2005" name="Environ. Microbiol.">
        <title>Genetic and functional properties of uncultivated thermophilic crenarchaeotes from a subsurface gold mine as revealed by analysis of genome fragments.</title>
        <authorList>
            <person name="Nunoura T."/>
            <person name="Hirayama H."/>
            <person name="Takami H."/>
            <person name="Oida H."/>
            <person name="Nishi S."/>
            <person name="Shimamura S."/>
            <person name="Suzuki Y."/>
            <person name="Inagaki F."/>
            <person name="Takai K."/>
            <person name="Nealson K.H."/>
            <person name="Horikoshi K."/>
        </authorList>
    </citation>
    <scope>NUCLEOTIDE SEQUENCE</scope>
</reference>
<dbReference type="PANTHER" id="PTHR12835">
    <property type="entry name" value="BIOTIN PROTEIN LIGASE"/>
    <property type="match status" value="1"/>
</dbReference>
<keyword evidence="4" id="KW-0092">Biotin</keyword>
<evidence type="ECO:0000256" key="3">
    <source>
        <dbReference type="ARBA" id="ARBA00022840"/>
    </source>
</evidence>
<dbReference type="EMBL" id="AP011794">
    <property type="protein sequence ID" value="BAL58141.1"/>
    <property type="molecule type" value="Genomic_DNA"/>
</dbReference>
<dbReference type="InterPro" id="IPR045864">
    <property type="entry name" value="aa-tRNA-synth_II/BPL/LPL"/>
</dbReference>
<protein>
    <recommendedName>
        <fullName evidence="5">biotin--[biotin carboxyl-carrier protein] ligase</fullName>
        <ecNumber evidence="5">6.3.4.15</ecNumber>
    </recommendedName>
</protein>
<dbReference type="PROSITE" id="PS51733">
    <property type="entry name" value="BPL_LPL_CATALYTIC"/>
    <property type="match status" value="1"/>
</dbReference>
<evidence type="ECO:0000256" key="1">
    <source>
        <dbReference type="ARBA" id="ARBA00022598"/>
    </source>
</evidence>
<dbReference type="InterPro" id="IPR004408">
    <property type="entry name" value="Biotin_CoA_COase_ligase"/>
</dbReference>
<name>H5SPQ5_9BACT</name>
<keyword evidence="1 8" id="KW-0436">Ligase</keyword>
<proteinExistence type="predicted"/>
<feature type="domain" description="BPL/LPL catalytic" evidence="7">
    <location>
        <begin position="1"/>
        <end position="180"/>
    </location>
</feature>
<evidence type="ECO:0000256" key="2">
    <source>
        <dbReference type="ARBA" id="ARBA00022741"/>
    </source>
</evidence>
<comment type="catalytic activity">
    <reaction evidence="6">
        <text>biotin + L-lysyl-[protein] + ATP = N(6)-biotinyl-L-lysyl-[protein] + AMP + diphosphate + H(+)</text>
        <dbReference type="Rhea" id="RHEA:11756"/>
        <dbReference type="Rhea" id="RHEA-COMP:9752"/>
        <dbReference type="Rhea" id="RHEA-COMP:10505"/>
        <dbReference type="ChEBI" id="CHEBI:15378"/>
        <dbReference type="ChEBI" id="CHEBI:29969"/>
        <dbReference type="ChEBI" id="CHEBI:30616"/>
        <dbReference type="ChEBI" id="CHEBI:33019"/>
        <dbReference type="ChEBI" id="CHEBI:57586"/>
        <dbReference type="ChEBI" id="CHEBI:83144"/>
        <dbReference type="ChEBI" id="CHEBI:456215"/>
        <dbReference type="EC" id="6.3.4.15"/>
    </reaction>
</comment>
<dbReference type="Gene3D" id="2.30.30.100">
    <property type="match status" value="1"/>
</dbReference>
<dbReference type="InterPro" id="IPR004143">
    <property type="entry name" value="BPL_LPL_catalytic"/>
</dbReference>
<dbReference type="InterPro" id="IPR003142">
    <property type="entry name" value="BPL_C"/>
</dbReference>
<sequence length="249" mass="27543">MLREIVYRYDSVTSTNDVARELAEAGAEEGTTVVAAEQTAGRGRYARRWHSPKGEGLYHSIILRPTIPPARAPLLGAVAAVALAETLREEYGVAADIKWPNDVMIGGRKVAGILMELEADEDRVRYIILGVGVNINQVSFPEEIADAATSVRRETGMTYDPEGFRRRFFARLQQWYEVWKTMGEARVLERYMALSSYVRGQWVNVLCGDRRVRGRTCGLTPAGALLVETEGGGIEAILAGDVTKLEVVR</sequence>
<accession>H5SPQ5</accession>
<dbReference type="EC" id="6.3.4.15" evidence="5"/>
<keyword evidence="3" id="KW-0067">ATP-binding</keyword>
<keyword evidence="2" id="KW-0547">Nucleotide-binding</keyword>
<reference evidence="8" key="2">
    <citation type="journal article" date="2012" name="PLoS ONE">
        <title>A Deeply Branching Thermophilic Bacterium with an Ancient Acetyl-CoA Pathway Dominates a Subsurface Ecosystem.</title>
        <authorList>
            <person name="Takami H."/>
            <person name="Noguchi H."/>
            <person name="Takaki Y."/>
            <person name="Uchiyama I."/>
            <person name="Toyoda A."/>
            <person name="Nishi S."/>
            <person name="Chee G.-J."/>
            <person name="Arai W."/>
            <person name="Nunoura T."/>
            <person name="Itoh T."/>
            <person name="Hattori M."/>
            <person name="Takai K."/>
        </authorList>
    </citation>
    <scope>NUCLEOTIDE SEQUENCE</scope>
</reference>
<dbReference type="CDD" id="cd16442">
    <property type="entry name" value="BPL"/>
    <property type="match status" value="1"/>
</dbReference>
<evidence type="ECO:0000259" key="7">
    <source>
        <dbReference type="PROSITE" id="PS51733"/>
    </source>
</evidence>
<evidence type="ECO:0000313" key="8">
    <source>
        <dbReference type="EMBL" id="BAL58141.1"/>
    </source>
</evidence>
<dbReference type="GO" id="GO:0005524">
    <property type="term" value="F:ATP binding"/>
    <property type="evidence" value="ECO:0007669"/>
    <property type="project" value="UniProtKB-KW"/>
</dbReference>
<evidence type="ECO:0000256" key="6">
    <source>
        <dbReference type="ARBA" id="ARBA00047846"/>
    </source>
</evidence>
<dbReference type="InterPro" id="IPR008988">
    <property type="entry name" value="Transcriptional_repressor_C"/>
</dbReference>
<organism evidence="8">
    <name type="scientific">uncultured Acidobacteriota bacterium</name>
    <dbReference type="NCBI Taxonomy" id="171953"/>
    <lineage>
        <taxon>Bacteria</taxon>
        <taxon>Pseudomonadati</taxon>
        <taxon>Acidobacteriota</taxon>
        <taxon>environmental samples</taxon>
    </lineage>
</organism>
<dbReference type="NCBIfam" id="TIGR00121">
    <property type="entry name" value="birA_ligase"/>
    <property type="match status" value="1"/>
</dbReference>
<dbReference type="Pfam" id="PF02237">
    <property type="entry name" value="BPL_C"/>
    <property type="match status" value="1"/>
</dbReference>
<gene>
    <name evidence="8" type="ORF">HGMM_F54F02C24</name>
</gene>
<dbReference type="SUPFAM" id="SSF50037">
    <property type="entry name" value="C-terminal domain of transcriptional repressors"/>
    <property type="match status" value="1"/>
</dbReference>
<dbReference type="PANTHER" id="PTHR12835:SF5">
    <property type="entry name" value="BIOTIN--PROTEIN LIGASE"/>
    <property type="match status" value="1"/>
</dbReference>
<dbReference type="Pfam" id="PF03099">
    <property type="entry name" value="BPL_LplA_LipB"/>
    <property type="match status" value="1"/>
</dbReference>
<dbReference type="GO" id="GO:0004077">
    <property type="term" value="F:biotin--[biotin carboxyl-carrier protein] ligase activity"/>
    <property type="evidence" value="ECO:0007669"/>
    <property type="project" value="UniProtKB-EC"/>
</dbReference>
<evidence type="ECO:0000256" key="5">
    <source>
        <dbReference type="ARBA" id="ARBA00024227"/>
    </source>
</evidence>
<dbReference type="AlphaFoldDB" id="H5SPQ5"/>
<dbReference type="Gene3D" id="3.30.930.10">
    <property type="entry name" value="Bira Bifunctional Protein, Domain 2"/>
    <property type="match status" value="1"/>
</dbReference>
<dbReference type="GO" id="GO:0005737">
    <property type="term" value="C:cytoplasm"/>
    <property type="evidence" value="ECO:0007669"/>
    <property type="project" value="TreeGrafter"/>
</dbReference>
<evidence type="ECO:0000256" key="4">
    <source>
        <dbReference type="ARBA" id="ARBA00023267"/>
    </source>
</evidence>